<feature type="region of interest" description="Disordered" evidence="7">
    <location>
        <begin position="138"/>
        <end position="175"/>
    </location>
</feature>
<evidence type="ECO:0000256" key="6">
    <source>
        <dbReference type="ARBA" id="ARBA00023136"/>
    </source>
</evidence>
<gene>
    <name evidence="9" type="ORF">D7D52_08680</name>
</gene>
<dbReference type="InterPro" id="IPR051907">
    <property type="entry name" value="DoxX-like_oxidoreductase"/>
</dbReference>
<feature type="region of interest" description="Disordered" evidence="7">
    <location>
        <begin position="1"/>
        <end position="120"/>
    </location>
</feature>
<keyword evidence="3" id="KW-1003">Cell membrane</keyword>
<dbReference type="PANTHER" id="PTHR33452:SF1">
    <property type="entry name" value="INNER MEMBRANE PROTEIN YPHA-RELATED"/>
    <property type="match status" value="1"/>
</dbReference>
<dbReference type="KEGG" id="nyu:D7D52_08680"/>
<evidence type="ECO:0000313" key="10">
    <source>
        <dbReference type="Proteomes" id="UP000267164"/>
    </source>
</evidence>
<feature type="transmembrane region" description="Helical" evidence="8">
    <location>
        <begin position="243"/>
        <end position="268"/>
    </location>
</feature>
<feature type="compositionally biased region" description="Basic residues" evidence="7">
    <location>
        <begin position="1"/>
        <end position="10"/>
    </location>
</feature>
<feature type="transmembrane region" description="Helical" evidence="8">
    <location>
        <begin position="179"/>
        <end position="200"/>
    </location>
</feature>
<dbReference type="AlphaFoldDB" id="A0A386Z8H3"/>
<dbReference type="GO" id="GO:0005886">
    <property type="term" value="C:plasma membrane"/>
    <property type="evidence" value="ECO:0007669"/>
    <property type="project" value="UniProtKB-SubCell"/>
</dbReference>
<accession>A0A386Z8H3</accession>
<evidence type="ECO:0000256" key="2">
    <source>
        <dbReference type="ARBA" id="ARBA00006679"/>
    </source>
</evidence>
<dbReference type="OrthoDB" id="346004at2"/>
<dbReference type="EMBL" id="CP032568">
    <property type="protein sequence ID" value="AYF73926.1"/>
    <property type="molecule type" value="Genomic_DNA"/>
</dbReference>
<dbReference type="PANTHER" id="PTHR33452">
    <property type="entry name" value="OXIDOREDUCTASE CATD-RELATED"/>
    <property type="match status" value="1"/>
</dbReference>
<keyword evidence="10" id="KW-1185">Reference proteome</keyword>
<evidence type="ECO:0000313" key="9">
    <source>
        <dbReference type="EMBL" id="AYF73926.1"/>
    </source>
</evidence>
<evidence type="ECO:0000256" key="7">
    <source>
        <dbReference type="SAM" id="MobiDB-lite"/>
    </source>
</evidence>
<evidence type="ECO:0000256" key="8">
    <source>
        <dbReference type="SAM" id="Phobius"/>
    </source>
</evidence>
<dbReference type="InterPro" id="IPR032808">
    <property type="entry name" value="DoxX"/>
</dbReference>
<keyword evidence="6 8" id="KW-0472">Membrane</keyword>
<organism evidence="9 10">
    <name type="scientific">Nocardia yunnanensis</name>
    <dbReference type="NCBI Taxonomy" id="2382165"/>
    <lineage>
        <taxon>Bacteria</taxon>
        <taxon>Bacillati</taxon>
        <taxon>Actinomycetota</taxon>
        <taxon>Actinomycetes</taxon>
        <taxon>Mycobacteriales</taxon>
        <taxon>Nocardiaceae</taxon>
        <taxon>Nocardia</taxon>
    </lineage>
</organism>
<evidence type="ECO:0000256" key="5">
    <source>
        <dbReference type="ARBA" id="ARBA00022989"/>
    </source>
</evidence>
<evidence type="ECO:0000256" key="4">
    <source>
        <dbReference type="ARBA" id="ARBA00022692"/>
    </source>
</evidence>
<evidence type="ECO:0000256" key="1">
    <source>
        <dbReference type="ARBA" id="ARBA00004651"/>
    </source>
</evidence>
<feature type="transmembrane region" description="Helical" evidence="8">
    <location>
        <begin position="320"/>
        <end position="340"/>
    </location>
</feature>
<sequence length="352" mass="36634">MPGTLRKTRRPCSDGVSQSRTRPCSAACHAPAANSLARVTDKQTESSEPSAVAGDATPAPPRPAGEPVRSPFDSPTEQFPTASGIPPVPGAGSGDVQTTEKLPRGDTQPTEKLPRTDEELGLDPEVPLYSQVRNAIPGAANSTTTEPSPTYSFASIPPAPPSPAENNGRVRRRDERRGTLDAGLLLLRLVIGGTFVYHGLQKATGWFHGPGLDGIKTAMENGGWKHVDIAAPMLIAGELGGGILVALGLATPLAAGALLAVILDAWLWKQGMAPGFQYSAKGNSVELESILVGLTTVLILTGPGQLSLDRNRGWSSRPFFGSLAAFVAAVAAAILTYVYLHGGNPLEGVGPF</sequence>
<name>A0A386Z8H3_9NOCA</name>
<proteinExistence type="inferred from homology"/>
<evidence type="ECO:0000256" key="3">
    <source>
        <dbReference type="ARBA" id="ARBA00022475"/>
    </source>
</evidence>
<protein>
    <submittedName>
        <fullName evidence="9">DoxX family protein</fullName>
    </submittedName>
</protein>
<keyword evidence="5 8" id="KW-1133">Transmembrane helix</keyword>
<reference evidence="9 10" key="1">
    <citation type="submission" date="2018-09" db="EMBL/GenBank/DDBJ databases">
        <title>Nocardia yunnanensis sp. nov., an actinomycete isolated from a soil sample.</title>
        <authorList>
            <person name="Zhang J."/>
        </authorList>
    </citation>
    <scope>NUCLEOTIDE SEQUENCE [LARGE SCALE GENOMIC DNA]</scope>
    <source>
        <strain evidence="9 10">CFHS0054</strain>
    </source>
</reference>
<feature type="compositionally biased region" description="Polar residues" evidence="7">
    <location>
        <begin position="140"/>
        <end position="151"/>
    </location>
</feature>
<dbReference type="Pfam" id="PF07681">
    <property type="entry name" value="DoxX"/>
    <property type="match status" value="1"/>
</dbReference>
<keyword evidence="4 8" id="KW-0812">Transmembrane</keyword>
<dbReference type="Proteomes" id="UP000267164">
    <property type="component" value="Chromosome"/>
</dbReference>
<comment type="subcellular location">
    <subcellularLocation>
        <location evidence="1">Cell membrane</location>
        <topology evidence="1">Multi-pass membrane protein</topology>
    </subcellularLocation>
</comment>
<comment type="similarity">
    <text evidence="2">Belongs to the DoxX family.</text>
</comment>